<dbReference type="GO" id="GO:0008616">
    <property type="term" value="P:tRNA queuosine(34) biosynthetic process"/>
    <property type="evidence" value="ECO:0007669"/>
    <property type="project" value="UniProtKB-UniRule"/>
</dbReference>
<feature type="binding site" evidence="6">
    <location>
        <position position="147"/>
    </location>
    <ligand>
        <name>substrate</name>
    </ligand>
</feature>
<keyword evidence="2 6" id="KW-0808">Transferase</keyword>
<evidence type="ECO:0000256" key="6">
    <source>
        <dbReference type="HAMAP-Rule" id="MF_00168"/>
    </source>
</evidence>
<organism evidence="8 9">
    <name type="scientific">Leptospira ryugenii</name>
    <dbReference type="NCBI Taxonomy" id="1917863"/>
    <lineage>
        <taxon>Bacteria</taxon>
        <taxon>Pseudomonadati</taxon>
        <taxon>Spirochaetota</taxon>
        <taxon>Spirochaetia</taxon>
        <taxon>Leptospirales</taxon>
        <taxon>Leptospiraceae</taxon>
        <taxon>Leptospira</taxon>
    </lineage>
</organism>
<keyword evidence="1 6" id="KW-0328">Glycosyltransferase</keyword>
<dbReference type="InterPro" id="IPR002616">
    <property type="entry name" value="tRNA_ribo_trans-like"/>
</dbReference>
<comment type="function">
    <text evidence="6">Catalyzes the base-exchange of a guanine (G) residue with the queuine precursor 7-aminomethyl-7-deazaguanine (PreQ1) at position 34 (anticodon wobble position) in tRNAs with GU(N) anticodons (tRNA-Asp, -Asn, -His and -Tyr). Catalysis occurs through a double-displacement mechanism. The nucleophile active site attacks the C1' of nucleotide 34 to detach the guanine base from the RNA, forming a covalent enzyme-RNA intermediate. The proton acceptor active site deprotonates the incoming PreQ1, allowing a nucleophilic attack on the C1' of the ribose to form the product. After dissociation, two additional enzymatic reactions on the tRNA convert PreQ1 to queuine (Q), resulting in the hypermodified nucleoside queuosine (7-(((4,5-cis-dihydroxy-2-cyclopenten-1-yl)amino)methyl)-7-deazaguanosine).</text>
</comment>
<feature type="binding site" evidence="6">
    <location>
        <position position="308"/>
    </location>
    <ligand>
        <name>Zn(2+)</name>
        <dbReference type="ChEBI" id="CHEBI:29105"/>
    </ligand>
</feature>
<feature type="binding site" evidence="6">
    <location>
        <position position="311"/>
    </location>
    <ligand>
        <name>Zn(2+)</name>
        <dbReference type="ChEBI" id="CHEBI:29105"/>
    </ligand>
</feature>
<proteinExistence type="inferred from homology"/>
<feature type="active site" description="Nucleophile" evidence="6">
    <location>
        <position position="268"/>
    </location>
</feature>
<feature type="binding site" evidence="6">
    <location>
        <position position="191"/>
    </location>
    <ligand>
        <name>substrate</name>
    </ligand>
</feature>
<evidence type="ECO:0000259" key="7">
    <source>
        <dbReference type="Pfam" id="PF01702"/>
    </source>
</evidence>
<dbReference type="OrthoDB" id="9805417at2"/>
<comment type="subunit">
    <text evidence="6">Homodimer. Within each dimer, one monomer is responsible for RNA recognition and catalysis, while the other monomer binds to the replacement base PreQ1.</text>
</comment>
<dbReference type="InterPro" id="IPR036511">
    <property type="entry name" value="TGT-like_sf"/>
</dbReference>
<dbReference type="Gene3D" id="3.20.20.105">
    <property type="entry name" value="Queuine tRNA-ribosyltransferase-like"/>
    <property type="match status" value="1"/>
</dbReference>
<reference evidence="8 9" key="1">
    <citation type="submission" date="2018-02" db="EMBL/GenBank/DDBJ databases">
        <title>Novel Leptospira species isolated from soil and water in Japan.</title>
        <authorList>
            <person name="Nakao R."/>
            <person name="Masuzawa T."/>
        </authorList>
    </citation>
    <scope>NUCLEOTIDE SEQUENCE [LARGE SCALE GENOMIC DNA]</scope>
    <source>
        <strain evidence="8 9">YH101</strain>
    </source>
</reference>
<feature type="binding site" evidence="6">
    <location>
        <position position="306"/>
    </location>
    <ligand>
        <name>Zn(2+)</name>
        <dbReference type="ChEBI" id="CHEBI:29105"/>
    </ligand>
</feature>
<evidence type="ECO:0000313" key="8">
    <source>
        <dbReference type="EMBL" id="GBF49731.1"/>
    </source>
</evidence>
<feature type="binding site" evidence="6">
    <location>
        <begin position="93"/>
        <end position="97"/>
    </location>
    <ligand>
        <name>substrate</name>
    </ligand>
</feature>
<evidence type="ECO:0000256" key="4">
    <source>
        <dbReference type="ARBA" id="ARBA00022723"/>
    </source>
</evidence>
<dbReference type="NCBIfam" id="TIGR00449">
    <property type="entry name" value="tgt_general"/>
    <property type="match status" value="1"/>
</dbReference>
<sequence>MSLRFQVLGNDPTSFARLGKLSLGNVEVETPVFMPVGTRGSIKSLDSDDIREIGYKLILGNTYHLYLKPGTEVLDHFGGLKPFMSYSEALLTDSGGFQVFSLASLFRFEEDGVRFQSHVDGSYHKFTPESVIDIQRSIRSDIMMVLDDCAPYGSSTERLELALDRTHRWAKNSIEYWQKDPQNQNLFCIVQGGTEESLRLKSLTELQAMDFPGIAIGGLSVGEPRKEFQKTIQFLAPHMAVNKPHYLMGVGTVPDILESVKQGIDMFDCVLPTRNARNGQVFTSRGKINLRNESHRLSTAPIDPNCKCKVCQTYSLGYIRHLHKVKELTAFSLSTYHNLYFMYQFMAELRASLSANEFPQFYAHWKKLYGV</sequence>
<dbReference type="EC" id="2.4.2.29" evidence="6"/>
<dbReference type="GO" id="GO:0046872">
    <property type="term" value="F:metal ion binding"/>
    <property type="evidence" value="ECO:0007669"/>
    <property type="project" value="UniProtKB-KW"/>
</dbReference>
<evidence type="ECO:0000256" key="5">
    <source>
        <dbReference type="ARBA" id="ARBA00022833"/>
    </source>
</evidence>
<accession>A0A2P2DYM3</accession>
<evidence type="ECO:0000256" key="2">
    <source>
        <dbReference type="ARBA" id="ARBA00022679"/>
    </source>
</evidence>
<dbReference type="PANTHER" id="PTHR43530">
    <property type="entry name" value="QUEUINE TRNA-RIBOSYLTRANSFERASE CATALYTIC SUBUNIT 1"/>
    <property type="match status" value="1"/>
</dbReference>
<dbReference type="Proteomes" id="UP000245133">
    <property type="component" value="Unassembled WGS sequence"/>
</dbReference>
<dbReference type="GO" id="GO:0005829">
    <property type="term" value="C:cytosol"/>
    <property type="evidence" value="ECO:0007669"/>
    <property type="project" value="TreeGrafter"/>
</dbReference>
<dbReference type="AlphaFoldDB" id="A0A2P2DYM3"/>
<feature type="active site" description="Proton acceptor" evidence="6">
    <location>
        <position position="93"/>
    </location>
</feature>
<comment type="caution">
    <text evidence="8">The sequence shown here is derived from an EMBL/GenBank/DDBJ whole genome shotgun (WGS) entry which is preliminary data.</text>
</comment>
<evidence type="ECO:0000256" key="1">
    <source>
        <dbReference type="ARBA" id="ARBA00022676"/>
    </source>
</evidence>
<keyword evidence="6" id="KW-0671">Queuosine biosynthesis</keyword>
<comment type="pathway">
    <text evidence="6">tRNA modification; tRNA-queuosine biosynthesis.</text>
</comment>
<feature type="binding site" evidence="6">
    <location>
        <position position="218"/>
    </location>
    <ligand>
        <name>substrate</name>
    </ligand>
</feature>
<dbReference type="UniPathway" id="UPA00392"/>
<dbReference type="GO" id="GO:0008479">
    <property type="term" value="F:tRNA-guanosine(34) queuine transglycosylase activity"/>
    <property type="evidence" value="ECO:0007669"/>
    <property type="project" value="UniProtKB-UniRule"/>
</dbReference>
<gene>
    <name evidence="6 8" type="primary">tgt</name>
    <name evidence="8" type="ORF">LPTSP4_12500</name>
</gene>
<keyword evidence="3 6" id="KW-0819">tRNA processing</keyword>
<dbReference type="NCBIfam" id="TIGR00430">
    <property type="entry name" value="Q_tRNA_tgt"/>
    <property type="match status" value="1"/>
</dbReference>
<evidence type="ECO:0000256" key="3">
    <source>
        <dbReference type="ARBA" id="ARBA00022694"/>
    </source>
</evidence>
<feature type="domain" description="tRNA-guanine(15) transglycosylase-like" evidence="7">
    <location>
        <begin position="14"/>
        <end position="367"/>
    </location>
</feature>
<feature type="region of interest" description="RNA binding" evidence="6">
    <location>
        <begin position="249"/>
        <end position="255"/>
    </location>
</feature>
<dbReference type="Pfam" id="PF01702">
    <property type="entry name" value="TGT"/>
    <property type="match status" value="1"/>
</dbReference>
<dbReference type="HAMAP" id="MF_00168">
    <property type="entry name" value="Q_tRNA_Tgt"/>
    <property type="match status" value="1"/>
</dbReference>
<comment type="cofactor">
    <cofactor evidence="6">
        <name>Zn(2+)</name>
        <dbReference type="ChEBI" id="CHEBI:29105"/>
    </cofactor>
    <text evidence="6">Binds 1 zinc ion per subunit.</text>
</comment>
<evidence type="ECO:0000313" key="9">
    <source>
        <dbReference type="Proteomes" id="UP000245133"/>
    </source>
</evidence>
<dbReference type="SUPFAM" id="SSF51713">
    <property type="entry name" value="tRNA-guanine transglycosylase"/>
    <property type="match status" value="1"/>
</dbReference>
<feature type="binding site" evidence="6">
    <location>
        <position position="337"/>
    </location>
    <ligand>
        <name>Zn(2+)</name>
        <dbReference type="ChEBI" id="CHEBI:29105"/>
    </ligand>
</feature>
<dbReference type="InterPro" id="IPR004803">
    <property type="entry name" value="TGT"/>
</dbReference>
<protein>
    <recommendedName>
        <fullName evidence="6">Queuine tRNA-ribosyltransferase</fullName>
        <ecNumber evidence="6">2.4.2.29</ecNumber>
    </recommendedName>
    <alternativeName>
        <fullName evidence="6">Guanine insertion enzyme</fullName>
    </alternativeName>
    <alternativeName>
        <fullName evidence="6">tRNA-guanine transglycosylase</fullName>
    </alternativeName>
</protein>
<keyword evidence="4 6" id="KW-0479">Metal-binding</keyword>
<keyword evidence="9" id="KW-1185">Reference proteome</keyword>
<comment type="similarity">
    <text evidence="6">Belongs to the queuine tRNA-ribosyltransferase family.</text>
</comment>
<dbReference type="PANTHER" id="PTHR43530:SF1">
    <property type="entry name" value="QUEUINE TRNA-RIBOSYLTRANSFERASE CATALYTIC SUBUNIT 1"/>
    <property type="match status" value="1"/>
</dbReference>
<comment type="catalytic activity">
    <reaction evidence="6">
        <text>7-aminomethyl-7-carbaguanine + guanosine(34) in tRNA = 7-aminomethyl-7-carbaguanosine(34) in tRNA + guanine</text>
        <dbReference type="Rhea" id="RHEA:24104"/>
        <dbReference type="Rhea" id="RHEA-COMP:10341"/>
        <dbReference type="Rhea" id="RHEA-COMP:10342"/>
        <dbReference type="ChEBI" id="CHEBI:16235"/>
        <dbReference type="ChEBI" id="CHEBI:58703"/>
        <dbReference type="ChEBI" id="CHEBI:74269"/>
        <dbReference type="ChEBI" id="CHEBI:82833"/>
        <dbReference type="EC" id="2.4.2.29"/>
    </reaction>
</comment>
<feature type="region of interest" description="RNA binding; important for wobble base 34 recognition" evidence="6">
    <location>
        <begin position="273"/>
        <end position="277"/>
    </location>
</feature>
<dbReference type="EMBL" id="BFBB01000003">
    <property type="protein sequence ID" value="GBF49731.1"/>
    <property type="molecule type" value="Genomic_DNA"/>
</dbReference>
<keyword evidence="5 6" id="KW-0862">Zinc</keyword>
<name>A0A2P2DYM3_9LEPT</name>